<dbReference type="RefSeq" id="WP_013193553.1">
    <property type="nucleotide sequence ID" value="NC_014253.1"/>
</dbReference>
<dbReference type="GeneID" id="9345664"/>
<evidence type="ECO:0000313" key="2">
    <source>
        <dbReference type="Proteomes" id="UP000000391"/>
    </source>
</evidence>
<sequence>MAKSPSRVSGTANKKSILCYLGLHKWKRAGGSSHFSSNVREKEYRCERCGRTKTVYETKV</sequence>
<dbReference type="EMBL" id="CP002069">
    <property type="protein sequence ID" value="ADI72985.1"/>
    <property type="molecule type" value="Genomic_DNA"/>
</dbReference>
<reference evidence="1 2" key="1">
    <citation type="submission" date="2010-06" db="EMBL/GenBank/DDBJ databases">
        <title>Complete sequence chromosome of Methanohalobium evestigatum Z-7303.</title>
        <authorList>
            <consortium name="US DOE Joint Genome Institute"/>
            <person name="Lucas S."/>
            <person name="Copeland A."/>
            <person name="Lapidus A."/>
            <person name="Cheng J.-F."/>
            <person name="Bruce D."/>
            <person name="Goodwin L."/>
            <person name="Pitluck S."/>
            <person name="Saunders E."/>
            <person name="Detter J.C."/>
            <person name="Han C."/>
            <person name="Tapia R."/>
            <person name="Land M."/>
            <person name="Hauser L."/>
            <person name="Kyrpides N."/>
            <person name="Mikhailova N."/>
            <person name="Sieprawska-Lupa M."/>
            <person name="Whitman W.B."/>
            <person name="Anderson I."/>
            <person name="Woyke T."/>
        </authorList>
    </citation>
    <scope>NUCLEOTIDE SEQUENCE [LARGE SCALE GENOMIC DNA]</scope>
    <source>
        <strain evidence="2">ATCC BAA-1072 / DSM 3721 / NBRC 107634 / OCM 161 / Z-7303</strain>
    </source>
</reference>
<dbReference type="AlphaFoldDB" id="D7E5W3"/>
<keyword evidence="2" id="KW-1185">Reference proteome</keyword>
<dbReference type="OrthoDB" id="104518at2157"/>
<proteinExistence type="predicted"/>
<evidence type="ECO:0000313" key="1">
    <source>
        <dbReference type="EMBL" id="ADI72985.1"/>
    </source>
</evidence>
<dbReference type="KEGG" id="mev:Metev_0053"/>
<accession>D7E5W3</accession>
<gene>
    <name evidence="1" type="ordered locus">Metev_0053</name>
</gene>
<protein>
    <submittedName>
        <fullName evidence="1">Uncharacterized protein</fullName>
    </submittedName>
</protein>
<name>D7E5W3_METEZ</name>
<dbReference type="Proteomes" id="UP000000391">
    <property type="component" value="Chromosome"/>
</dbReference>
<dbReference type="HOGENOM" id="CLU_208219_0_0_2"/>
<dbReference type="STRING" id="644295.Metev_0053"/>
<organism evidence="1 2">
    <name type="scientific">Methanohalobium evestigatum (strain ATCC BAA-1072 / DSM 3721 / NBRC 107634 / OCM 161 / Z-7303)</name>
    <dbReference type="NCBI Taxonomy" id="644295"/>
    <lineage>
        <taxon>Archaea</taxon>
        <taxon>Methanobacteriati</taxon>
        <taxon>Methanobacteriota</taxon>
        <taxon>Stenosarchaea group</taxon>
        <taxon>Methanomicrobia</taxon>
        <taxon>Methanosarcinales</taxon>
        <taxon>Methanosarcinaceae</taxon>
        <taxon>Methanohalobium</taxon>
    </lineage>
</organism>